<keyword evidence="2" id="KW-1185">Reference proteome</keyword>
<comment type="caution">
    <text evidence="1">The sequence shown here is derived from an EMBL/GenBank/DDBJ whole genome shotgun (WGS) entry which is preliminary data.</text>
</comment>
<sequence>MTTDQTTANVLTDFLRELSSELDLHCDDADLHALKPTKSSDVQLP</sequence>
<dbReference type="EMBL" id="JAVIIW010000041">
    <property type="protein sequence ID" value="MDX8482040.1"/>
    <property type="molecule type" value="Genomic_DNA"/>
</dbReference>
<protein>
    <submittedName>
        <fullName evidence="1">Uncharacterized protein</fullName>
    </submittedName>
</protein>
<organism evidence="1 2">
    <name type="scientific">Mesorhizobium album</name>
    <dbReference type="NCBI Taxonomy" id="3072314"/>
    <lineage>
        <taxon>Bacteria</taxon>
        <taxon>Pseudomonadati</taxon>
        <taxon>Pseudomonadota</taxon>
        <taxon>Alphaproteobacteria</taxon>
        <taxon>Hyphomicrobiales</taxon>
        <taxon>Phyllobacteriaceae</taxon>
        <taxon>Mesorhizobium</taxon>
    </lineage>
</organism>
<name>A0ABU4Y529_9HYPH</name>
<dbReference type="Proteomes" id="UP001287059">
    <property type="component" value="Unassembled WGS sequence"/>
</dbReference>
<dbReference type="RefSeq" id="WP_320290181.1">
    <property type="nucleotide sequence ID" value="NZ_JAVIIW010000041.1"/>
</dbReference>
<evidence type="ECO:0000313" key="2">
    <source>
        <dbReference type="Proteomes" id="UP001287059"/>
    </source>
</evidence>
<gene>
    <name evidence="1" type="ORF">RFN28_26780</name>
</gene>
<proteinExistence type="predicted"/>
<evidence type="ECO:0000313" key="1">
    <source>
        <dbReference type="EMBL" id="MDX8482040.1"/>
    </source>
</evidence>
<accession>A0ABU4Y529</accession>
<reference evidence="1 2" key="1">
    <citation type="submission" date="2023-08" db="EMBL/GenBank/DDBJ databases">
        <title>Implementing the SeqCode for naming new Mesorhizobium species isolated from Vachellia karroo root nodules.</title>
        <authorList>
            <person name="Van Lill M."/>
        </authorList>
    </citation>
    <scope>NUCLEOTIDE SEQUENCE [LARGE SCALE GENOMIC DNA]</scope>
    <source>
        <strain evidence="1 2">VK24D</strain>
    </source>
</reference>